<gene>
    <name evidence="9" type="ORF">TL16_g02990</name>
</gene>
<evidence type="ECO:0000256" key="1">
    <source>
        <dbReference type="ARBA" id="ARBA00004123"/>
    </source>
</evidence>
<dbReference type="EMBL" id="BLQM01000076">
    <property type="protein sequence ID" value="GMH60173.1"/>
    <property type="molecule type" value="Genomic_DNA"/>
</dbReference>
<evidence type="ECO:0000256" key="7">
    <source>
        <dbReference type="SAM" id="MobiDB-lite"/>
    </source>
</evidence>
<reference evidence="10" key="1">
    <citation type="journal article" date="2023" name="Commun. Biol.">
        <title>Genome analysis of Parmales, the sister group of diatoms, reveals the evolutionary specialization of diatoms from phago-mixotrophs to photoautotrophs.</title>
        <authorList>
            <person name="Ban H."/>
            <person name="Sato S."/>
            <person name="Yoshikawa S."/>
            <person name="Yamada K."/>
            <person name="Nakamura Y."/>
            <person name="Ichinomiya M."/>
            <person name="Sato N."/>
            <person name="Blanc-Mathieu R."/>
            <person name="Endo H."/>
            <person name="Kuwata A."/>
            <person name="Ogata H."/>
        </authorList>
    </citation>
    <scope>NUCLEOTIDE SEQUENCE [LARGE SCALE GENOMIC DNA]</scope>
</reference>
<dbReference type="Gene3D" id="1.20.5.170">
    <property type="match status" value="1"/>
</dbReference>
<feature type="domain" description="BZIP" evidence="8">
    <location>
        <begin position="33"/>
        <end position="71"/>
    </location>
</feature>
<evidence type="ECO:0000256" key="2">
    <source>
        <dbReference type="ARBA" id="ARBA00007163"/>
    </source>
</evidence>
<evidence type="ECO:0000256" key="6">
    <source>
        <dbReference type="ARBA" id="ARBA00023242"/>
    </source>
</evidence>
<evidence type="ECO:0000256" key="3">
    <source>
        <dbReference type="ARBA" id="ARBA00023015"/>
    </source>
</evidence>
<keyword evidence="3" id="KW-0805">Transcription regulation</keyword>
<dbReference type="GO" id="GO:0003700">
    <property type="term" value="F:DNA-binding transcription factor activity"/>
    <property type="evidence" value="ECO:0007669"/>
    <property type="project" value="InterPro"/>
</dbReference>
<protein>
    <recommendedName>
        <fullName evidence="8">BZIP domain-containing protein</fullName>
    </recommendedName>
</protein>
<dbReference type="AlphaFoldDB" id="A0A9W6ZZZ7"/>
<dbReference type="SMART" id="SM00338">
    <property type="entry name" value="BRLZ"/>
    <property type="match status" value="1"/>
</dbReference>
<dbReference type="PANTHER" id="PTHR47416:SF8">
    <property type="entry name" value="BASIC-LEUCINE ZIPPER TRANSCRIPTION FACTOR E-RELATED"/>
    <property type="match status" value="1"/>
</dbReference>
<sequence>MLKHSVSMPVMGGVGDFELGVDVGDDSGTGTVTQKRQRRLERNRESARLSRRRRKQYLEVLEDKVSALSEEMDVGRRAHVKSAVGQIKSLRKSAIDGEIPQTVPEMTSLMQKLDAALSADCSELQVALQFHKQQLTSLVLPNEMRFVLWLTLQNPVFFLSGRSDQQRLSAARIGEKMLLRGITSAAPDSGMWALVCNDIGVGYDQEEKIRAYQRNVLNDKKTWVDRHSIGTIGRTIQRIYESLKGAGKLMEDGKEAERNVLSMEQRLKLMKYCSDNKDRLKKVFCKTPEQKNKDLNELLTSVHNLAHDSMKLSAVDNILMNLNLPNVNDIVGGGDTKKLSRRPSYESLASVSQLEMRNSSNDLQMLGENNANDPTKGLEYDFATPPNDALFGHANPASITPEAAQNAFVGHLVGTGSAGPPAGGIVQVPGVGAVRVNSQQDLLAAGQQQQQHFQQQHYQQQEQQFYAQAQHIQKQQQLLEQQRLQLHQQQMQFQQQQMMRQPQGQGQGGFPVVAGPVVGGEGEGRLKTDSMDVLDMVLNDIDIMNSLPETGGGVGGVGGWGC</sequence>
<evidence type="ECO:0000313" key="9">
    <source>
        <dbReference type="EMBL" id="GMH60173.1"/>
    </source>
</evidence>
<comment type="similarity">
    <text evidence="2">Belongs to the bZIP family.</text>
</comment>
<keyword evidence="6" id="KW-0539">Nucleus</keyword>
<dbReference type="Proteomes" id="UP001162640">
    <property type="component" value="Unassembled WGS sequence"/>
</dbReference>
<dbReference type="PANTHER" id="PTHR47416">
    <property type="entry name" value="BASIC-LEUCINE ZIPPER TRANSCRIPTION FACTOR F-RELATED"/>
    <property type="match status" value="1"/>
</dbReference>
<dbReference type="CDD" id="cd14811">
    <property type="entry name" value="bZIP_u2"/>
    <property type="match status" value="1"/>
</dbReference>
<organism evidence="9 10">
    <name type="scientific">Triparma laevis f. inornata</name>
    <dbReference type="NCBI Taxonomy" id="1714386"/>
    <lineage>
        <taxon>Eukaryota</taxon>
        <taxon>Sar</taxon>
        <taxon>Stramenopiles</taxon>
        <taxon>Ochrophyta</taxon>
        <taxon>Bolidophyceae</taxon>
        <taxon>Parmales</taxon>
        <taxon>Triparmaceae</taxon>
        <taxon>Triparma</taxon>
    </lineage>
</organism>
<name>A0A9W6ZZZ7_9STRA</name>
<feature type="region of interest" description="Disordered" evidence="7">
    <location>
        <begin position="23"/>
        <end position="48"/>
    </location>
</feature>
<evidence type="ECO:0000259" key="8">
    <source>
        <dbReference type="PROSITE" id="PS50217"/>
    </source>
</evidence>
<comment type="subcellular location">
    <subcellularLocation>
        <location evidence="1">Nucleus</location>
    </subcellularLocation>
</comment>
<feature type="compositionally biased region" description="Low complexity" evidence="7">
    <location>
        <begin position="23"/>
        <end position="34"/>
    </location>
</feature>
<dbReference type="SUPFAM" id="SSF57959">
    <property type="entry name" value="Leucine zipper domain"/>
    <property type="match status" value="1"/>
</dbReference>
<accession>A0A9W6ZZZ7</accession>
<proteinExistence type="inferred from homology"/>
<comment type="caution">
    <text evidence="9">The sequence shown here is derived from an EMBL/GenBank/DDBJ whole genome shotgun (WGS) entry which is preliminary data.</text>
</comment>
<dbReference type="GO" id="GO:0003677">
    <property type="term" value="F:DNA binding"/>
    <property type="evidence" value="ECO:0007669"/>
    <property type="project" value="UniProtKB-KW"/>
</dbReference>
<evidence type="ECO:0000256" key="4">
    <source>
        <dbReference type="ARBA" id="ARBA00023125"/>
    </source>
</evidence>
<dbReference type="InterPro" id="IPR004827">
    <property type="entry name" value="bZIP"/>
</dbReference>
<evidence type="ECO:0000256" key="5">
    <source>
        <dbReference type="ARBA" id="ARBA00023163"/>
    </source>
</evidence>
<keyword evidence="4" id="KW-0238">DNA-binding</keyword>
<evidence type="ECO:0000313" key="10">
    <source>
        <dbReference type="Proteomes" id="UP001162640"/>
    </source>
</evidence>
<keyword evidence="5" id="KW-0804">Transcription</keyword>
<dbReference type="InterPro" id="IPR046347">
    <property type="entry name" value="bZIP_sf"/>
</dbReference>
<dbReference type="GO" id="GO:0005634">
    <property type="term" value="C:nucleus"/>
    <property type="evidence" value="ECO:0007669"/>
    <property type="project" value="UniProtKB-SubCell"/>
</dbReference>
<dbReference type="Pfam" id="PF00170">
    <property type="entry name" value="bZIP_1"/>
    <property type="match status" value="1"/>
</dbReference>
<dbReference type="PROSITE" id="PS50217">
    <property type="entry name" value="BZIP"/>
    <property type="match status" value="1"/>
</dbReference>